<feature type="domain" description="Malonyl-CoA:ACP transacylase (MAT)" evidence="4">
    <location>
        <begin position="52"/>
        <end position="291"/>
    </location>
</feature>
<protein>
    <submittedName>
        <fullName evidence="5">Acyltransferase domain-containing protein</fullName>
    </submittedName>
</protein>
<dbReference type="Pfam" id="PF00698">
    <property type="entry name" value="Acyl_transf_1"/>
    <property type="match status" value="1"/>
</dbReference>
<feature type="region of interest" description="Disordered" evidence="3">
    <location>
        <begin position="1"/>
        <end position="43"/>
    </location>
</feature>
<dbReference type="InterPro" id="IPR050091">
    <property type="entry name" value="PKS_NRPS_Biosynth_Enz"/>
</dbReference>
<reference evidence="5" key="1">
    <citation type="submission" date="2024-08" db="EMBL/GenBank/DDBJ databases">
        <authorList>
            <person name="Yu S.T."/>
        </authorList>
    </citation>
    <scope>NUCLEOTIDE SEQUENCE</scope>
    <source>
        <strain evidence="5">R33</strain>
        <plasmid evidence="5">unnamed1</plasmid>
    </source>
</reference>
<dbReference type="RefSeq" id="WP_369780493.1">
    <property type="nucleotide sequence ID" value="NZ_CP165728.1"/>
</dbReference>
<evidence type="ECO:0000259" key="4">
    <source>
        <dbReference type="SMART" id="SM00827"/>
    </source>
</evidence>
<geneLocation type="plasmid" evidence="5">
    <name>unnamed1</name>
</geneLocation>
<dbReference type="SUPFAM" id="SSF52151">
    <property type="entry name" value="FabD/lysophospholipase-like"/>
    <property type="match status" value="1"/>
</dbReference>
<keyword evidence="2" id="KW-0511">Multifunctional enzyme</keyword>
<name>A0AB39YIM2_9ACTN</name>
<dbReference type="AlphaFoldDB" id="A0AB39YIM2"/>
<evidence type="ECO:0000256" key="3">
    <source>
        <dbReference type="SAM" id="MobiDB-lite"/>
    </source>
</evidence>
<dbReference type="GO" id="GO:0004312">
    <property type="term" value="F:fatty acid synthase activity"/>
    <property type="evidence" value="ECO:0007669"/>
    <property type="project" value="TreeGrafter"/>
</dbReference>
<gene>
    <name evidence="5" type="ORF">AB5J51_40810</name>
</gene>
<dbReference type="Gene3D" id="3.40.366.10">
    <property type="entry name" value="Malonyl-Coenzyme A Acyl Carrier Protein, domain 2"/>
    <property type="match status" value="1"/>
</dbReference>
<accession>A0AB39YIM2</accession>
<dbReference type="InterPro" id="IPR014043">
    <property type="entry name" value="Acyl_transferase_dom"/>
</dbReference>
<proteinExistence type="predicted"/>
<sequence>MSDERSPGSLLAGPGAAPPRAVGRSSSAPRPADRAGPAPGAPAGGAADQAVLFTAHGPLLPGLGRDLYGTFRTFAATWNEVAEALDLWLPLPLAAVVFAPREGVDAALIRDTAFAEPALFAYQVALFRVWESWGMQARAVAGHAAGEISAAYLAGALDLDDAARLVVARGRLARGDAPHKTRAASEKRFLRVAKGCRVNAPGLTLICATTGDLLGPRPGERTLTAEHFLHQARATPSPAAAQSTLEAAGFPRTHPCGPDARSTALGSEVDSVLASLGRLHDHGHPISWPRVFAEATPPA</sequence>
<organism evidence="5">
    <name type="scientific">Streptomyces sp. R33</name>
    <dbReference type="NCBI Taxonomy" id="3238629"/>
    <lineage>
        <taxon>Bacteria</taxon>
        <taxon>Bacillati</taxon>
        <taxon>Actinomycetota</taxon>
        <taxon>Actinomycetes</taxon>
        <taxon>Kitasatosporales</taxon>
        <taxon>Streptomycetaceae</taxon>
        <taxon>Streptomyces</taxon>
    </lineage>
</organism>
<evidence type="ECO:0000256" key="2">
    <source>
        <dbReference type="ARBA" id="ARBA00023268"/>
    </source>
</evidence>
<keyword evidence="5" id="KW-0614">Plasmid</keyword>
<evidence type="ECO:0000313" key="5">
    <source>
        <dbReference type="EMBL" id="XDV69279.1"/>
    </source>
</evidence>
<dbReference type="InterPro" id="IPR001227">
    <property type="entry name" value="Ac_transferase_dom_sf"/>
</dbReference>
<dbReference type="InterPro" id="IPR016035">
    <property type="entry name" value="Acyl_Trfase/lysoPLipase"/>
</dbReference>
<dbReference type="PANTHER" id="PTHR43775">
    <property type="entry name" value="FATTY ACID SYNTHASE"/>
    <property type="match status" value="1"/>
</dbReference>
<evidence type="ECO:0000256" key="1">
    <source>
        <dbReference type="ARBA" id="ARBA00022679"/>
    </source>
</evidence>
<dbReference type="PANTHER" id="PTHR43775:SF51">
    <property type="entry name" value="INACTIVE PHENOLPHTHIOCEROL SYNTHESIS POLYKETIDE SYNTHASE TYPE I PKS1-RELATED"/>
    <property type="match status" value="1"/>
</dbReference>
<feature type="compositionally biased region" description="Low complexity" evidence="3">
    <location>
        <begin position="7"/>
        <end position="38"/>
    </location>
</feature>
<dbReference type="EMBL" id="CP165728">
    <property type="protein sequence ID" value="XDV69279.1"/>
    <property type="molecule type" value="Genomic_DNA"/>
</dbReference>
<keyword evidence="5" id="KW-0012">Acyltransferase</keyword>
<dbReference type="GO" id="GO:0006633">
    <property type="term" value="P:fatty acid biosynthetic process"/>
    <property type="evidence" value="ECO:0007669"/>
    <property type="project" value="TreeGrafter"/>
</dbReference>
<dbReference type="SMART" id="SM00827">
    <property type="entry name" value="PKS_AT"/>
    <property type="match status" value="1"/>
</dbReference>
<keyword evidence="1" id="KW-0808">Transferase</keyword>